<dbReference type="WBParaSite" id="RSKR_0000226600.1">
    <property type="protein sequence ID" value="RSKR_0000226600.1"/>
    <property type="gene ID" value="RSKR_0000226600"/>
</dbReference>
<name>A0AC35TMA4_9BILA</name>
<evidence type="ECO:0000313" key="2">
    <source>
        <dbReference type="WBParaSite" id="RSKR_0000226600.1"/>
    </source>
</evidence>
<dbReference type="Proteomes" id="UP000095286">
    <property type="component" value="Unplaced"/>
</dbReference>
<reference evidence="2" key="1">
    <citation type="submission" date="2016-11" db="UniProtKB">
        <authorList>
            <consortium name="WormBaseParasite"/>
        </authorList>
    </citation>
    <scope>IDENTIFICATION</scope>
    <source>
        <strain evidence="2">KR3021</strain>
    </source>
</reference>
<proteinExistence type="predicted"/>
<sequence length="1354" mass="155564">MQLIYLLLFSLFKNLFECQQSYQDIATIDFLGNKQPVFNYLPNPGHVDVKQLDHYLKNSDHREEEGWWHLFPFGPIYHDATLEQKTNHDRQIDFDFDFPFYGFRFNYTMIYPGGLLAFSDPSFIQPPFNFPNPRWPEERDASFIAAFYADTQFQHIGERPISNVYYRLVFRPRAYENFDEWGDPIMKNAEAFGDMFRTSRDRYHKQKWGRVEDPYLLDNITMSIREGIIGANGFRADYAVVITWERMAYGGAPKITQVNRFEEAKRWTNTYQVVLATDEIRSYCIFNYAHINWTSSNSAGALQGRGGLQSAIAGFNGGNGTGWSPLPYSGEGRILKLQEFSNVGVPGRWIYRIDEQIIPGGCSNESVGIMTTSPIAASMIGGMLVNVSGPCLRPGDVPKVIFDEYEVSCSIHNQHRVQCILPVNKMFRTGLVQTRFSRDGGSSYPYVGTFYLLQPQLAMPHIKLIDDPKENENNWRSVNATKLRLEWSSFNLTTDINAQVDITLMGYWEDTDDHIFEEVGTIALRTSNSGSFEFDPRTMARQYMVLDAWRKYSFGFVRISLSDQHESNGVFWSKMTPFGWYFKDIWEYEYGKDWALELCKDWFDYDGRRVNYAMDLEPMMPCPCTLDQALLDIGRFMPLIGCDRDGDASCSYHKGSQHCVMSTTATWTGAASTCCYDFQGWLLHSDDYENAASLRFFSPGTSQRAHPLGTFPYKRPPYVPSLSNYHTDVMAYEKCCKWAGNCEFYFWRRATSGCQEYLPPTSGFAYGDPHFVTYDGTRYTFQGKGYYMLTMAKDHQHDFQVQVRMEQPPKTDWNQEVMGTIITGMAARENDSDIVQIFARKDHRRWRYKMDVVVNGFYCWFDTPEQKLQRFRGVQLRSPERNHNQSEIHVMFDSGAGIMVQEANGVLSVMVLLPPQFNESYAFPNGRRDYFGTGFDEFGRSTGNIRGDFLDQVQPPSTLQFSAGVQRFVTVGLLGTFNDNHLDDLLSPDGQITIVNHPPTEQDNRNAYVFGERWRVDGSKYKLLFQDNIKPINDPLKFGNDRFYEPVFDPYRLQYNASLVFTLDEVRVACQNVYECEYDYFLTGRREIAMNTLDTQKKLLDLKDRGSKRKLSCGALATGQGVIKYPPGNNYLDGVTVIFTCKPEFFLHGDQQRTCINGTWSPGWWVWCRRRTLETGLKWLTGVTSSTAILLFIGGIFVSCYLRRVALHPETAITMRKVEDSQREHLYMGGGNEEKSRPGSAFNEQSTVQQPTREMHQPSDHGVKSPATGKKNPLEEDEDLVHRHYQPHQIQHPQPPQQPAFYVNDAFVGEENSTKSTKAGGAPHSEYYYKRQEVTTSIKRKSLGGTFLGLETST</sequence>
<accession>A0AC35TMA4</accession>
<evidence type="ECO:0000313" key="1">
    <source>
        <dbReference type="Proteomes" id="UP000095286"/>
    </source>
</evidence>
<protein>
    <submittedName>
        <fullName evidence="2">AMOP domain-containing protein</fullName>
    </submittedName>
</protein>
<organism evidence="1 2">
    <name type="scientific">Rhabditophanes sp. KR3021</name>
    <dbReference type="NCBI Taxonomy" id="114890"/>
    <lineage>
        <taxon>Eukaryota</taxon>
        <taxon>Metazoa</taxon>
        <taxon>Ecdysozoa</taxon>
        <taxon>Nematoda</taxon>
        <taxon>Chromadorea</taxon>
        <taxon>Rhabditida</taxon>
        <taxon>Tylenchina</taxon>
        <taxon>Panagrolaimomorpha</taxon>
        <taxon>Strongyloidoidea</taxon>
        <taxon>Alloionematidae</taxon>
        <taxon>Rhabditophanes</taxon>
    </lineage>
</organism>